<sequence length="236" mass="27528">MPKSYQPEETPPMKSEDMTRDLVTIPEVLRRLAEQNAEWQLLAKALFTLDSDAKVPTGKKLQQDLGLSPSKYRRWLDALYAAFLHLLESDADAVVFKQVEHQLILTGRRASQTFSCRLPLTPRVGEQLQLDFLRAVTGETMFYVQSIIHDFTEGHYTVLVYLEHGYFNAYQHQLRERARFEETIGLDVFFHAPDYLLDDLLRMRYPPPAESYKAEEALDKAEARYGRRSLFGRRRR</sequence>
<evidence type="ECO:0000313" key="1">
    <source>
        <dbReference type="EMBL" id="RSK38901.1"/>
    </source>
</evidence>
<keyword evidence="2" id="KW-1185">Reference proteome</keyword>
<proteinExistence type="predicted"/>
<comment type="caution">
    <text evidence="1">The sequence shown here is derived from an EMBL/GenBank/DDBJ whole genome shotgun (WGS) entry which is preliminary data.</text>
</comment>
<dbReference type="AlphaFoldDB" id="A0A428JXG4"/>
<dbReference type="RefSeq" id="WP_125440422.1">
    <property type="nucleotide sequence ID" value="NZ_RWIU01000010.1"/>
</dbReference>
<protein>
    <submittedName>
        <fullName evidence="1">Uncharacterized protein</fullName>
    </submittedName>
</protein>
<accession>A0A428JXG4</accession>
<organism evidence="1 2">
    <name type="scientific">Hymenobacter perfusus</name>
    <dbReference type="NCBI Taxonomy" id="1236770"/>
    <lineage>
        <taxon>Bacteria</taxon>
        <taxon>Pseudomonadati</taxon>
        <taxon>Bacteroidota</taxon>
        <taxon>Cytophagia</taxon>
        <taxon>Cytophagales</taxon>
        <taxon>Hymenobacteraceae</taxon>
        <taxon>Hymenobacter</taxon>
    </lineage>
</organism>
<name>A0A428JXG4_9BACT</name>
<dbReference type="OrthoDB" id="884804at2"/>
<evidence type="ECO:0000313" key="2">
    <source>
        <dbReference type="Proteomes" id="UP000270291"/>
    </source>
</evidence>
<dbReference type="Proteomes" id="UP000270291">
    <property type="component" value="Unassembled WGS sequence"/>
</dbReference>
<dbReference type="EMBL" id="RWIU01000010">
    <property type="protein sequence ID" value="RSK38901.1"/>
    <property type="molecule type" value="Genomic_DNA"/>
</dbReference>
<reference evidence="1 2" key="1">
    <citation type="submission" date="2018-12" db="EMBL/GenBank/DDBJ databases">
        <authorList>
            <person name="Feng G."/>
            <person name="Zhu H."/>
        </authorList>
    </citation>
    <scope>NUCLEOTIDE SEQUENCE [LARGE SCALE GENOMIC DNA]</scope>
    <source>
        <strain evidence="1 2">LMG 26000</strain>
    </source>
</reference>
<gene>
    <name evidence="1" type="ORF">EI293_20480</name>
</gene>